<organism evidence="3 4">
    <name type="scientific">Candidatus Haliotispira prima</name>
    <dbReference type="NCBI Taxonomy" id="3034016"/>
    <lineage>
        <taxon>Bacteria</taxon>
        <taxon>Pseudomonadati</taxon>
        <taxon>Spirochaetota</taxon>
        <taxon>Spirochaetia</taxon>
        <taxon>Spirochaetales</taxon>
        <taxon>Spirochaetaceae</taxon>
        <taxon>Candidatus Haliotispira</taxon>
    </lineage>
</organism>
<dbReference type="InterPro" id="IPR006805">
    <property type="entry name" value="Anth_synth_I_N"/>
</dbReference>
<dbReference type="InterPro" id="IPR005801">
    <property type="entry name" value="ADC_synthase"/>
</dbReference>
<dbReference type="InterPro" id="IPR019999">
    <property type="entry name" value="Anth_synth_I-like"/>
</dbReference>
<accession>A0ABY8MI65</accession>
<evidence type="ECO:0000259" key="1">
    <source>
        <dbReference type="Pfam" id="PF00425"/>
    </source>
</evidence>
<dbReference type="Proteomes" id="UP001228690">
    <property type="component" value="Chromosome"/>
</dbReference>
<dbReference type="PRINTS" id="PR00095">
    <property type="entry name" value="ANTSNTHASEI"/>
</dbReference>
<evidence type="ECO:0000313" key="4">
    <source>
        <dbReference type="Proteomes" id="UP001228690"/>
    </source>
</evidence>
<dbReference type="Pfam" id="PF00425">
    <property type="entry name" value="Chorismate_bind"/>
    <property type="match status" value="1"/>
</dbReference>
<dbReference type="InterPro" id="IPR015890">
    <property type="entry name" value="Chorismate_C"/>
</dbReference>
<dbReference type="Gene3D" id="3.60.120.10">
    <property type="entry name" value="Anthranilate synthase"/>
    <property type="match status" value="1"/>
</dbReference>
<dbReference type="PANTHER" id="PTHR11236">
    <property type="entry name" value="AMINOBENZOATE/ANTHRANILATE SYNTHASE"/>
    <property type="match status" value="1"/>
</dbReference>
<sequence length="561" mass="63486">MELPCYPSSERFSESVLQNPGATHAQISCPLNFDCINPMTILTALQHEEQFFLLESATAEKTISRYSFFACQMERRFRCLAREDGSTELWLQEYPRGQESGDGKAGPESCLNKDSKESPFDLLFRHSIDRPRPIRVLPLPPSNSIHHPKWQGFQGGLVGMFSYESVRHMGVLRRELKQLSTPSSRYGQQPEMLFYEVQRFFVIDNARQRLFAVCLVPLPSAGQPGTATTITESYNKGQKILQEMTADLQEKLNNAFPGAMLPSVPADSTQLAAELSRRLWQEDQSEEQQRETIEQLRRELIAGEGLQVVYSIGRQGPPMPAALFYRLLRQQNPSPYMFFLKDGEQHILGSSPETHLRYQDGIACIKPLAGTRPLAENLSESELQKIIDDLLQDPKERAEHLMLIDLARNDLYTNCEPDSVRTVKEFVPEVFSHVVHIVSEVQGRLQPAKKPYQLFAKTFPAGTLSGAPKVRAMELIDQYEKSPRGFYGGCIGYFNYDGSFDSAIVIRSAWIDSRQTLVRSGGGLVYDSKPDYEIREHRQKLGILSTVLQTIQQTETPQAAK</sequence>
<name>A0ABY8MI65_9SPIO</name>
<evidence type="ECO:0000313" key="3">
    <source>
        <dbReference type="EMBL" id="WGK69588.1"/>
    </source>
</evidence>
<dbReference type="SUPFAM" id="SSF56322">
    <property type="entry name" value="ADC synthase"/>
    <property type="match status" value="1"/>
</dbReference>
<protein>
    <submittedName>
        <fullName evidence="3">Anthranilate synthase component I family protein</fullName>
    </submittedName>
</protein>
<dbReference type="PANTHER" id="PTHR11236:SF9">
    <property type="entry name" value="ANTHRANILATE SYNTHASE COMPONENT 1"/>
    <property type="match status" value="1"/>
</dbReference>
<dbReference type="Pfam" id="PF04715">
    <property type="entry name" value="Anth_synt_I_N"/>
    <property type="match status" value="1"/>
</dbReference>
<reference evidence="3 4" key="1">
    <citation type="submission" date="2023-04" db="EMBL/GenBank/DDBJ databases">
        <title>Spirochaete genome identified in red abalone sample constitutes a novel genus.</title>
        <authorList>
            <person name="Sharma S.P."/>
            <person name="Purcell C.M."/>
            <person name="Hyde J.R."/>
            <person name="Severin A.J."/>
        </authorList>
    </citation>
    <scope>NUCLEOTIDE SEQUENCE [LARGE SCALE GENOMIC DNA]</scope>
    <source>
        <strain evidence="3 4">SP-2023</strain>
    </source>
</reference>
<dbReference type="EMBL" id="CP123443">
    <property type="protein sequence ID" value="WGK69588.1"/>
    <property type="molecule type" value="Genomic_DNA"/>
</dbReference>
<dbReference type="RefSeq" id="WP_326927774.1">
    <property type="nucleotide sequence ID" value="NZ_CP123443.1"/>
</dbReference>
<keyword evidence="4" id="KW-1185">Reference proteome</keyword>
<feature type="domain" description="Anthranilate synthase component I N-terminal" evidence="2">
    <location>
        <begin position="35"/>
        <end position="211"/>
    </location>
</feature>
<feature type="domain" description="Chorismate-utilising enzyme C-terminal" evidence="1">
    <location>
        <begin position="287"/>
        <end position="540"/>
    </location>
</feature>
<gene>
    <name evidence="3" type="ORF">P0082_01635</name>
</gene>
<evidence type="ECO:0000259" key="2">
    <source>
        <dbReference type="Pfam" id="PF04715"/>
    </source>
</evidence>
<proteinExistence type="predicted"/>